<sequence>MSQSHNELSSGRAISVSVALNANQEERGGARHAVVQAFQFDPEYDLDEEVATQRLQQYVSEWFYVRTPASVLADAVHVSSTTHACDADAGAGQYCVLTLNTEALNCVHCVNSIQD</sequence>
<organism evidence="1 2">
    <name type="scientific">Anabarilius grahami</name>
    <name type="common">Kanglang fish</name>
    <name type="synonym">Barilius grahami</name>
    <dbReference type="NCBI Taxonomy" id="495550"/>
    <lineage>
        <taxon>Eukaryota</taxon>
        <taxon>Metazoa</taxon>
        <taxon>Chordata</taxon>
        <taxon>Craniata</taxon>
        <taxon>Vertebrata</taxon>
        <taxon>Euteleostomi</taxon>
        <taxon>Actinopterygii</taxon>
        <taxon>Neopterygii</taxon>
        <taxon>Teleostei</taxon>
        <taxon>Ostariophysi</taxon>
        <taxon>Cypriniformes</taxon>
        <taxon>Xenocyprididae</taxon>
        <taxon>Xenocypridinae</taxon>
        <taxon>Xenocypridinae incertae sedis</taxon>
        <taxon>Anabarilius</taxon>
    </lineage>
</organism>
<name>A0A3N0YK13_ANAGA</name>
<keyword evidence="2" id="KW-1185">Reference proteome</keyword>
<dbReference type="AlphaFoldDB" id="A0A3N0YK13"/>
<reference evidence="1 2" key="1">
    <citation type="submission" date="2018-10" db="EMBL/GenBank/DDBJ databases">
        <title>Genome assembly for a Yunnan-Guizhou Plateau 3E fish, Anabarilius grahami (Regan), and its evolutionary and genetic applications.</title>
        <authorList>
            <person name="Jiang W."/>
        </authorList>
    </citation>
    <scope>NUCLEOTIDE SEQUENCE [LARGE SCALE GENOMIC DNA]</scope>
    <source>
        <strain evidence="1">AG-KIZ</strain>
        <tissue evidence="1">Muscle</tissue>
    </source>
</reference>
<gene>
    <name evidence="1" type="ORF">DPX16_21677</name>
</gene>
<evidence type="ECO:0000313" key="1">
    <source>
        <dbReference type="EMBL" id="ROL46493.1"/>
    </source>
</evidence>
<comment type="caution">
    <text evidence="1">The sequence shown here is derived from an EMBL/GenBank/DDBJ whole genome shotgun (WGS) entry which is preliminary data.</text>
</comment>
<dbReference type="Proteomes" id="UP000281406">
    <property type="component" value="Unassembled WGS sequence"/>
</dbReference>
<proteinExistence type="predicted"/>
<protein>
    <submittedName>
        <fullName evidence="1">Uncharacterized protein</fullName>
    </submittedName>
</protein>
<evidence type="ECO:0000313" key="2">
    <source>
        <dbReference type="Proteomes" id="UP000281406"/>
    </source>
</evidence>
<dbReference type="OrthoDB" id="9898867at2759"/>
<accession>A0A3N0YK13</accession>
<dbReference type="EMBL" id="RJVU01037554">
    <property type="protein sequence ID" value="ROL46493.1"/>
    <property type="molecule type" value="Genomic_DNA"/>
</dbReference>